<sequence>MADAPSVLSFLLMLLLLLLLFPAFVLSRDAAEFVFHGFNSTTLALDGASVVKPSSALKLTNVSDDYIGHAFYPDPVQMFPTGSKSSSNAFSFSTQFVFVIRPSSPHGQGGYGLAFVVSPSNKFPSAEAEHYLGLFNSSNDNDPNNHMFVVEFDTMNGYNSSEDYKGSHVGINVNGMRSIAAQPAGYYKDGEANNKEIPLESGQAIQAWIDYDGESQLVNVTIAPIKEAKPVRPLLSANVNLTDILLEDMYVGFSAATGKTTSFHYVLGWSFKVNGTAPPLNLTLLPLPPNDQESSSYKPQIIVVIAVLSTVAFLLIAVLVITVMVRRRRRLENLEEWELDCPRRFQYKDLHEATRGFSKTKLIGNGGFGSVYQGILPSNGCEVAVKKISRNSIQGMREFVAEIESLGRLRHRNLVHLQGWCKRKDDLLLVYDYIPYGSLDSLLFKRKDGFVLGWDQRLHIIKGITAGLLYLHEEWEKVVIHRDVKSSNVLIDAEMNARLGDFGLARLYEPGATSHTTNIMGTVGYIAPELVRSGKSSASTDVYAFGVMLLEVAAGRRPVGSGNFLLVEWVVECHRSGDILRAADPRLKSEYNTEEMELVLKLGLLCTHDNAQVRPSMRQAMRYLNRDETLPVVADWRLSDSSRSTEMSMKFLEIISTDTFTGSQESYYSTSRPFSSFGPGR</sequence>
<proteinExistence type="predicted"/>
<dbReference type="EMBL" id="CM042888">
    <property type="protein sequence ID" value="KAI4324508.1"/>
    <property type="molecule type" value="Genomic_DNA"/>
</dbReference>
<evidence type="ECO:0000313" key="2">
    <source>
        <dbReference type="Proteomes" id="UP001057402"/>
    </source>
</evidence>
<name>A0ACB9MK00_9MYRT</name>
<comment type="caution">
    <text evidence="1">The sequence shown here is derived from an EMBL/GenBank/DDBJ whole genome shotgun (WGS) entry which is preliminary data.</text>
</comment>
<reference evidence="2" key="1">
    <citation type="journal article" date="2023" name="Front. Plant Sci.">
        <title>Chromosomal-level genome assembly of Melastoma candidum provides insights into trichome evolution.</title>
        <authorList>
            <person name="Zhong Y."/>
            <person name="Wu W."/>
            <person name="Sun C."/>
            <person name="Zou P."/>
            <person name="Liu Y."/>
            <person name="Dai S."/>
            <person name="Zhou R."/>
        </authorList>
    </citation>
    <scope>NUCLEOTIDE SEQUENCE [LARGE SCALE GENOMIC DNA]</scope>
</reference>
<gene>
    <name evidence="1" type="ORF">MLD38_029992</name>
</gene>
<dbReference type="Proteomes" id="UP001057402">
    <property type="component" value="Chromosome 9"/>
</dbReference>
<evidence type="ECO:0000313" key="1">
    <source>
        <dbReference type="EMBL" id="KAI4324508.1"/>
    </source>
</evidence>
<protein>
    <submittedName>
        <fullName evidence="1">Uncharacterized protein</fullName>
    </submittedName>
</protein>
<accession>A0ACB9MK00</accession>
<keyword evidence="2" id="KW-1185">Reference proteome</keyword>
<organism evidence="1 2">
    <name type="scientific">Melastoma candidum</name>
    <dbReference type="NCBI Taxonomy" id="119954"/>
    <lineage>
        <taxon>Eukaryota</taxon>
        <taxon>Viridiplantae</taxon>
        <taxon>Streptophyta</taxon>
        <taxon>Embryophyta</taxon>
        <taxon>Tracheophyta</taxon>
        <taxon>Spermatophyta</taxon>
        <taxon>Magnoliopsida</taxon>
        <taxon>eudicotyledons</taxon>
        <taxon>Gunneridae</taxon>
        <taxon>Pentapetalae</taxon>
        <taxon>rosids</taxon>
        <taxon>malvids</taxon>
        <taxon>Myrtales</taxon>
        <taxon>Melastomataceae</taxon>
        <taxon>Melastomatoideae</taxon>
        <taxon>Melastomateae</taxon>
        <taxon>Melastoma</taxon>
    </lineage>
</organism>